<sequence>MKARKNKDIIAFIVLIPVFLYLAFLISTKLSGKLPQYSVINRSKTGYSVIYEALRKLNYSCYRVLEPVEQQNTTEFQIVADPDGSFDINDSSIKAWVNKGGKLLYMSPLNILKPEYGKFSDKEASVITYTYGKGSIILADSNYFMNRTLVKNKKNAYELLKVIDSQRADRLNFNENHLFAKAQARELWDFIPLEARFIIYQFLLVAIAFFYYKGKRFGKPIPFYEEVERDQNEYLYAAAALYKQANCWDIMIQNYYKNFLDNVKGDKQNWLNIWQQKNLPQLKKAVKLKDFMDKEQKHVKKKEYIEIVSILEELTEILKKRRESYWKTVKKLS</sequence>
<reference evidence="2 3" key="1">
    <citation type="submission" date="2017-03" db="EMBL/GenBank/DDBJ databases">
        <title>Genome sequence of Clostridium oryzae DSM 28571.</title>
        <authorList>
            <person name="Poehlein A."/>
            <person name="Daniel R."/>
        </authorList>
    </citation>
    <scope>NUCLEOTIDE SEQUENCE [LARGE SCALE GENOMIC DNA]</scope>
    <source>
        <strain evidence="2 3">DSM 28571</strain>
    </source>
</reference>
<dbReference type="Proteomes" id="UP000190080">
    <property type="component" value="Unassembled WGS sequence"/>
</dbReference>
<evidence type="ECO:0000313" key="2">
    <source>
        <dbReference type="EMBL" id="OPJ62129.1"/>
    </source>
</evidence>
<feature type="transmembrane region" description="Helical" evidence="1">
    <location>
        <begin position="9"/>
        <end position="27"/>
    </location>
</feature>
<dbReference type="EMBL" id="MZGV01000017">
    <property type="protein sequence ID" value="OPJ62129.1"/>
    <property type="molecule type" value="Genomic_DNA"/>
</dbReference>
<organism evidence="2 3">
    <name type="scientific">Clostridium oryzae</name>
    <dbReference type="NCBI Taxonomy" id="1450648"/>
    <lineage>
        <taxon>Bacteria</taxon>
        <taxon>Bacillati</taxon>
        <taxon>Bacillota</taxon>
        <taxon>Clostridia</taxon>
        <taxon>Eubacteriales</taxon>
        <taxon>Clostridiaceae</taxon>
        <taxon>Clostridium</taxon>
    </lineage>
</organism>
<dbReference type="OrthoDB" id="1900207at2"/>
<proteinExistence type="predicted"/>
<accession>A0A1V4IQG0</accession>
<dbReference type="AlphaFoldDB" id="A0A1V4IQG0"/>
<evidence type="ECO:0008006" key="4">
    <source>
        <dbReference type="Google" id="ProtNLM"/>
    </source>
</evidence>
<evidence type="ECO:0000256" key="1">
    <source>
        <dbReference type="SAM" id="Phobius"/>
    </source>
</evidence>
<dbReference type="STRING" id="1450648.CLORY_19520"/>
<keyword evidence="3" id="KW-1185">Reference proteome</keyword>
<keyword evidence="1" id="KW-0812">Transmembrane</keyword>
<name>A0A1V4IQG0_9CLOT</name>
<feature type="transmembrane region" description="Helical" evidence="1">
    <location>
        <begin position="195"/>
        <end position="212"/>
    </location>
</feature>
<dbReference type="RefSeq" id="WP_079423748.1">
    <property type="nucleotide sequence ID" value="NZ_MZGV01000017.1"/>
</dbReference>
<keyword evidence="1" id="KW-0472">Membrane</keyword>
<gene>
    <name evidence="2" type="ORF">CLORY_19520</name>
</gene>
<protein>
    <recommendedName>
        <fullName evidence="4">DUF4350 domain-containing protein</fullName>
    </recommendedName>
</protein>
<keyword evidence="1" id="KW-1133">Transmembrane helix</keyword>
<evidence type="ECO:0000313" key="3">
    <source>
        <dbReference type="Proteomes" id="UP000190080"/>
    </source>
</evidence>
<comment type="caution">
    <text evidence="2">The sequence shown here is derived from an EMBL/GenBank/DDBJ whole genome shotgun (WGS) entry which is preliminary data.</text>
</comment>